<comment type="caution">
    <text evidence="1">The sequence shown here is derived from an EMBL/GenBank/DDBJ whole genome shotgun (WGS) entry which is preliminary data.</text>
</comment>
<dbReference type="Proteomes" id="UP001597351">
    <property type="component" value="Unassembled WGS sequence"/>
</dbReference>
<evidence type="ECO:0000313" key="2">
    <source>
        <dbReference type="Proteomes" id="UP001597351"/>
    </source>
</evidence>
<gene>
    <name evidence="1" type="ORF">ACFSDE_10790</name>
</gene>
<organism evidence="1 2">
    <name type="scientific">Nocardioides aestuarii</name>
    <dbReference type="NCBI Taxonomy" id="252231"/>
    <lineage>
        <taxon>Bacteria</taxon>
        <taxon>Bacillati</taxon>
        <taxon>Actinomycetota</taxon>
        <taxon>Actinomycetes</taxon>
        <taxon>Propionibacteriales</taxon>
        <taxon>Nocardioidaceae</taxon>
        <taxon>Nocardioides</taxon>
    </lineage>
</organism>
<dbReference type="RefSeq" id="WP_343918222.1">
    <property type="nucleotide sequence ID" value="NZ_BAAAJT010000002.1"/>
</dbReference>
<reference evidence="2" key="1">
    <citation type="journal article" date="2019" name="Int. J. Syst. Evol. Microbiol.">
        <title>The Global Catalogue of Microorganisms (GCM) 10K type strain sequencing project: providing services to taxonomists for standard genome sequencing and annotation.</title>
        <authorList>
            <consortium name="The Broad Institute Genomics Platform"/>
            <consortium name="The Broad Institute Genome Sequencing Center for Infectious Disease"/>
            <person name="Wu L."/>
            <person name="Ma J."/>
        </authorList>
    </citation>
    <scope>NUCLEOTIDE SEQUENCE [LARGE SCALE GENOMIC DNA]</scope>
    <source>
        <strain evidence="2">CGMCC 1.12477</strain>
    </source>
</reference>
<evidence type="ECO:0000313" key="1">
    <source>
        <dbReference type="EMBL" id="MFD1947279.1"/>
    </source>
</evidence>
<keyword evidence="2" id="KW-1185">Reference proteome</keyword>
<evidence type="ECO:0008006" key="3">
    <source>
        <dbReference type="Google" id="ProtNLM"/>
    </source>
</evidence>
<name>A0ABW4TKT3_9ACTN</name>
<accession>A0ABW4TKT3</accession>
<sequence>MTIEVEPQDLRNAASDLRTPTQSLVGYDFPEEHVSPASFGHVELAAWFLAVVDQCDKAGDALGTGAESLAQRLVTAAADFTTTDQGVASWFGGGTPGWPAR</sequence>
<dbReference type="EMBL" id="JBHUGD010000003">
    <property type="protein sequence ID" value="MFD1947279.1"/>
    <property type="molecule type" value="Genomic_DNA"/>
</dbReference>
<proteinExistence type="predicted"/>
<protein>
    <recommendedName>
        <fullName evidence="3">ESX-1 secretion-associated protein</fullName>
    </recommendedName>
</protein>